<dbReference type="EMBL" id="JARKIB010000295">
    <property type="protein sequence ID" value="KAJ7716212.1"/>
    <property type="molecule type" value="Genomic_DNA"/>
</dbReference>
<name>A0AAD7HAD0_9AGAR</name>
<proteinExistence type="predicted"/>
<dbReference type="Proteomes" id="UP001215598">
    <property type="component" value="Unassembled WGS sequence"/>
</dbReference>
<reference evidence="3" key="1">
    <citation type="submission" date="2023-03" db="EMBL/GenBank/DDBJ databases">
        <title>Massive genome expansion in bonnet fungi (Mycena s.s.) driven by repeated elements and novel gene families across ecological guilds.</title>
        <authorList>
            <consortium name="Lawrence Berkeley National Laboratory"/>
            <person name="Harder C.B."/>
            <person name="Miyauchi S."/>
            <person name="Viragh M."/>
            <person name="Kuo A."/>
            <person name="Thoen E."/>
            <person name="Andreopoulos B."/>
            <person name="Lu D."/>
            <person name="Skrede I."/>
            <person name="Drula E."/>
            <person name="Henrissat B."/>
            <person name="Morin E."/>
            <person name="Kohler A."/>
            <person name="Barry K."/>
            <person name="LaButti K."/>
            <person name="Morin E."/>
            <person name="Salamov A."/>
            <person name="Lipzen A."/>
            <person name="Mereny Z."/>
            <person name="Hegedus B."/>
            <person name="Baldrian P."/>
            <person name="Stursova M."/>
            <person name="Weitz H."/>
            <person name="Taylor A."/>
            <person name="Grigoriev I.V."/>
            <person name="Nagy L.G."/>
            <person name="Martin F."/>
            <person name="Kauserud H."/>
        </authorList>
    </citation>
    <scope>NUCLEOTIDE SEQUENCE</scope>
    <source>
        <strain evidence="3">CBHHK182m</strain>
    </source>
</reference>
<accession>A0AAD7HAD0</accession>
<feature type="compositionally biased region" description="Basic and acidic residues" evidence="1">
    <location>
        <begin position="36"/>
        <end position="52"/>
    </location>
</feature>
<organism evidence="3 4">
    <name type="scientific">Mycena metata</name>
    <dbReference type="NCBI Taxonomy" id="1033252"/>
    <lineage>
        <taxon>Eukaryota</taxon>
        <taxon>Fungi</taxon>
        <taxon>Dikarya</taxon>
        <taxon>Basidiomycota</taxon>
        <taxon>Agaricomycotina</taxon>
        <taxon>Agaricomycetes</taxon>
        <taxon>Agaricomycetidae</taxon>
        <taxon>Agaricales</taxon>
        <taxon>Marasmiineae</taxon>
        <taxon>Mycenaceae</taxon>
        <taxon>Mycena</taxon>
    </lineage>
</organism>
<keyword evidence="4" id="KW-1185">Reference proteome</keyword>
<feature type="chain" id="PRO_5041922109" evidence="2">
    <location>
        <begin position="16"/>
        <end position="165"/>
    </location>
</feature>
<evidence type="ECO:0000313" key="4">
    <source>
        <dbReference type="Proteomes" id="UP001215598"/>
    </source>
</evidence>
<comment type="caution">
    <text evidence="3">The sequence shown here is derived from an EMBL/GenBank/DDBJ whole genome shotgun (WGS) entry which is preliminary data.</text>
</comment>
<keyword evidence="2" id="KW-0732">Signal</keyword>
<feature type="region of interest" description="Disordered" evidence="1">
    <location>
        <begin position="27"/>
        <end position="52"/>
    </location>
</feature>
<feature type="signal peptide" evidence="2">
    <location>
        <begin position="1"/>
        <end position="15"/>
    </location>
</feature>
<gene>
    <name evidence="3" type="ORF">B0H16DRAFT_1476913</name>
</gene>
<evidence type="ECO:0000313" key="3">
    <source>
        <dbReference type="EMBL" id="KAJ7716212.1"/>
    </source>
</evidence>
<sequence length="165" mass="16862">MIAIVPFVAQLPTAALPVCVCAATAHSPAPASGKATKADKAEKADSGPKAEKADAVVPAATCTHSTAGLPAPLIALLRAADGPFRANEVFGVVPTQALEPVEEEVTAPEWYTITRGRFVGVVDQYALAEMAISGVGGSARKSYTTQALAFNAFNAALTWGGVQVI</sequence>
<evidence type="ECO:0000256" key="2">
    <source>
        <dbReference type="SAM" id="SignalP"/>
    </source>
</evidence>
<protein>
    <submittedName>
        <fullName evidence="3">Uncharacterized protein</fullName>
    </submittedName>
</protein>
<dbReference type="AlphaFoldDB" id="A0AAD7HAD0"/>
<evidence type="ECO:0000256" key="1">
    <source>
        <dbReference type="SAM" id="MobiDB-lite"/>
    </source>
</evidence>